<evidence type="ECO:0000313" key="2">
    <source>
        <dbReference type="Proteomes" id="UP000290172"/>
    </source>
</evidence>
<dbReference type="Proteomes" id="UP000290172">
    <property type="component" value="Unassembled WGS sequence"/>
</dbReference>
<dbReference type="EMBL" id="PDKJ01000002">
    <property type="protein sequence ID" value="RXJ69545.1"/>
    <property type="molecule type" value="Genomic_DNA"/>
</dbReference>
<dbReference type="AlphaFoldDB" id="A0A4Q0YH08"/>
<protein>
    <submittedName>
        <fullName evidence="1">Uncharacterized protein</fullName>
    </submittedName>
</protein>
<organism evidence="1 2">
    <name type="scientific">Halarcobacter ebronensis</name>
    <dbReference type="NCBI Taxonomy" id="1462615"/>
    <lineage>
        <taxon>Bacteria</taxon>
        <taxon>Pseudomonadati</taxon>
        <taxon>Campylobacterota</taxon>
        <taxon>Epsilonproteobacteria</taxon>
        <taxon>Campylobacterales</taxon>
        <taxon>Arcobacteraceae</taxon>
        <taxon>Halarcobacter</taxon>
    </lineage>
</organism>
<evidence type="ECO:0000313" key="1">
    <source>
        <dbReference type="EMBL" id="RXJ69545.1"/>
    </source>
</evidence>
<gene>
    <name evidence="1" type="ORF">CRV08_02245</name>
</gene>
<sequence length="71" mass="8369">MPKKYMNEIPTIVKEAKILELSSNKIMDIYKNLEANGKDFNIQEQLVHKNCLVLMGNRYRFNELKKEAILI</sequence>
<reference evidence="1 2" key="1">
    <citation type="submission" date="2017-10" db="EMBL/GenBank/DDBJ databases">
        <title>Genomics of the genus Arcobacter.</title>
        <authorList>
            <person name="Perez-Cataluna A."/>
            <person name="Figueras M.J."/>
        </authorList>
    </citation>
    <scope>NUCLEOTIDE SEQUENCE [LARGE SCALE GENOMIC DNA]</scope>
    <source>
        <strain evidence="1 2">CECT 8993</strain>
    </source>
</reference>
<proteinExistence type="predicted"/>
<comment type="caution">
    <text evidence="1">The sequence shown here is derived from an EMBL/GenBank/DDBJ whole genome shotgun (WGS) entry which is preliminary data.</text>
</comment>
<name>A0A4Q0YH08_9BACT</name>
<accession>A0A4Q0YH08</accession>